<keyword evidence="3" id="KW-0540">Nuclease</keyword>
<feature type="transmembrane region" description="Helical" evidence="1">
    <location>
        <begin position="685"/>
        <end position="707"/>
    </location>
</feature>
<dbReference type="GO" id="GO:0003677">
    <property type="term" value="F:DNA binding"/>
    <property type="evidence" value="ECO:0007669"/>
    <property type="project" value="InterPro"/>
</dbReference>
<keyword evidence="3" id="KW-0378">Hydrolase</keyword>
<dbReference type="InterPro" id="IPR006935">
    <property type="entry name" value="Helicase/UvrB_N"/>
</dbReference>
<evidence type="ECO:0000256" key="1">
    <source>
        <dbReference type="SAM" id="Phobius"/>
    </source>
</evidence>
<dbReference type="GO" id="GO:0004519">
    <property type="term" value="F:endonuclease activity"/>
    <property type="evidence" value="ECO:0007669"/>
    <property type="project" value="UniProtKB-KW"/>
</dbReference>
<keyword evidence="3" id="KW-0255">Endonuclease</keyword>
<dbReference type="GO" id="GO:0016787">
    <property type="term" value="F:hydrolase activity"/>
    <property type="evidence" value="ECO:0007669"/>
    <property type="project" value="InterPro"/>
</dbReference>
<keyword evidence="1" id="KW-0812">Transmembrane</keyword>
<organism evidence="3 4">
    <name type="scientific">Sphingobacterium corticibacter</name>
    <dbReference type="NCBI Taxonomy" id="2171749"/>
    <lineage>
        <taxon>Bacteria</taxon>
        <taxon>Pseudomonadati</taxon>
        <taxon>Bacteroidota</taxon>
        <taxon>Sphingobacteriia</taxon>
        <taxon>Sphingobacteriales</taxon>
        <taxon>Sphingobacteriaceae</taxon>
        <taxon>Sphingobacterium</taxon>
    </lineage>
</organism>
<evidence type="ECO:0000313" key="4">
    <source>
        <dbReference type="Proteomes" id="UP000245627"/>
    </source>
</evidence>
<dbReference type="Proteomes" id="UP000245627">
    <property type="component" value="Unassembled WGS sequence"/>
</dbReference>
<proteinExistence type="predicted"/>
<dbReference type="PANTHER" id="PTHR47396">
    <property type="entry name" value="TYPE I RESTRICTION ENZYME ECOKI R PROTEIN"/>
    <property type="match status" value="1"/>
</dbReference>
<keyword evidence="1" id="KW-1133">Transmembrane helix</keyword>
<dbReference type="GO" id="GO:0005524">
    <property type="term" value="F:ATP binding"/>
    <property type="evidence" value="ECO:0007669"/>
    <property type="project" value="InterPro"/>
</dbReference>
<name>A0A2T8HPH2_9SPHI</name>
<gene>
    <name evidence="3" type="ORF">DC487_04195</name>
</gene>
<dbReference type="Pfam" id="PF04851">
    <property type="entry name" value="ResIII"/>
    <property type="match status" value="1"/>
</dbReference>
<dbReference type="SMART" id="SM00487">
    <property type="entry name" value="DEXDc"/>
    <property type="match status" value="1"/>
</dbReference>
<sequence>MTVFPPQAKFIYPWRSYQKRVLDDLDTHLEDRHLHVVAPPGSGKTVLGLEVMLRINKPTLILAPTIAIRNQWIHRFCELFLSTNSTPDWISTNIREPKFMTVVTYQGLHAACHNKLESEEDLEVDLELRSKKVKYRNVSNIILALKKQGVSVVVVDEAHHLKNEWWHTLHQIKAALDPKTVGLTATPPYDVSPQEWHRYIQLNGPVDTEITVPELIAENDLCPHQDYVYMTAPDPAERDTITTFRHNIERLFQELRNDNMLLEAIQNHPIWTSPHDHLAFIYENLTSYMACLVFVHAHEIEIPETHLEVFGEQEIEIPALSYVWMEHLLTFYLILASEDFAVFDTHQEQLESRLRRYGAVEGKRISFSINARLNSTLSSSISKLEAIREITDFEYAKLGNQLRMVILGDYIRKEYFVTTPENNLELKKLGIIPIFEHLRRNNSDHKKLGVLTGSLVIIPRDAIEYLQKKAALHDIFSVPYSPVSYDANYIVISAQDALRNHIVHLVTELFQDGHIEVLIGTKSLLGEGWDAPSVNALILASFVGSFVLSNQMRGRAIRTHKKDPQKTSNVWHLACIDPSADQGGSDLQLMQRRFRSFVGVTLQGDPQIENGISRLLTIADVYTEEDIRSTNRKMISAAANRAQIRDRWFDALAKGVNLVEEIKIPHFTSKENFEASKSLQLRKSIAYLSSTLFLAVTTYLETAFSMLGRTSRLLKNTTQIQYMFFGIILVGLLYFGRKALQAGVLYLRFRDISKDVHHIGTAVLNTMIKSQMIQSDPKLLKVLSYSDESGAVYCQLAGSSAFERSTFINAMEEIISAVDNPRYIIIRKNKFLGIYAQHDYHAVPECFGKNAKLVTYFTEQWKTHVGRAEMVYTRSLAGRKLVLNSRIHSLSAQFAPEIEHLNVWR</sequence>
<dbReference type="PROSITE" id="PS51192">
    <property type="entry name" value="HELICASE_ATP_BIND_1"/>
    <property type="match status" value="1"/>
</dbReference>
<evidence type="ECO:0000313" key="3">
    <source>
        <dbReference type="EMBL" id="PVH27182.1"/>
    </source>
</evidence>
<feature type="transmembrane region" description="Helical" evidence="1">
    <location>
        <begin position="719"/>
        <end position="736"/>
    </location>
</feature>
<feature type="transmembrane region" description="Helical" evidence="1">
    <location>
        <begin position="529"/>
        <end position="548"/>
    </location>
</feature>
<dbReference type="InterPro" id="IPR027417">
    <property type="entry name" value="P-loop_NTPase"/>
</dbReference>
<dbReference type="CDD" id="cd18785">
    <property type="entry name" value="SF2_C"/>
    <property type="match status" value="1"/>
</dbReference>
<dbReference type="PANTHER" id="PTHR47396:SF1">
    <property type="entry name" value="ATP-DEPENDENT HELICASE IRC3-RELATED"/>
    <property type="match status" value="1"/>
</dbReference>
<dbReference type="EMBL" id="QDKG01000001">
    <property type="protein sequence ID" value="PVH27182.1"/>
    <property type="molecule type" value="Genomic_DNA"/>
</dbReference>
<feature type="domain" description="Helicase ATP-binding" evidence="2">
    <location>
        <begin position="25"/>
        <end position="205"/>
    </location>
</feature>
<dbReference type="Gene3D" id="3.40.50.300">
    <property type="entry name" value="P-loop containing nucleotide triphosphate hydrolases"/>
    <property type="match status" value="2"/>
</dbReference>
<dbReference type="InterPro" id="IPR050742">
    <property type="entry name" value="Helicase_Restrict-Modif_Enz"/>
</dbReference>
<comment type="caution">
    <text evidence="3">The sequence shown here is derived from an EMBL/GenBank/DDBJ whole genome shotgun (WGS) entry which is preliminary data.</text>
</comment>
<dbReference type="AlphaFoldDB" id="A0A2T8HPH2"/>
<keyword evidence="4" id="KW-1185">Reference proteome</keyword>
<dbReference type="InterPro" id="IPR014001">
    <property type="entry name" value="Helicase_ATP-bd"/>
</dbReference>
<accession>A0A2T8HPH2</accession>
<dbReference type="GO" id="GO:0005829">
    <property type="term" value="C:cytosol"/>
    <property type="evidence" value="ECO:0007669"/>
    <property type="project" value="TreeGrafter"/>
</dbReference>
<keyword evidence="1" id="KW-0472">Membrane</keyword>
<protein>
    <submittedName>
        <fullName evidence="3">Restriction endonuclease subunit R</fullName>
    </submittedName>
</protein>
<evidence type="ECO:0000259" key="2">
    <source>
        <dbReference type="PROSITE" id="PS51192"/>
    </source>
</evidence>
<dbReference type="OrthoDB" id="9759819at2"/>
<reference evidence="3 4" key="1">
    <citation type="submission" date="2018-04" db="EMBL/GenBank/DDBJ databases">
        <title>Sphingobacterium cortibacter sp. nov.</title>
        <authorList>
            <person name="Li Y."/>
        </authorList>
    </citation>
    <scope>NUCLEOTIDE SEQUENCE [LARGE SCALE GENOMIC DNA]</scope>
    <source>
        <strain evidence="3 4">2c-3</strain>
    </source>
</reference>
<dbReference type="SUPFAM" id="SSF52540">
    <property type="entry name" value="P-loop containing nucleoside triphosphate hydrolases"/>
    <property type="match status" value="1"/>
</dbReference>